<evidence type="ECO:0000313" key="2">
    <source>
        <dbReference type="Proteomes" id="UP000237105"/>
    </source>
</evidence>
<comment type="caution">
    <text evidence="1">The sequence shown here is derived from an EMBL/GenBank/DDBJ whole genome shotgun (WGS) entry which is preliminary data.</text>
</comment>
<sequence>MKMASLLSSESRGCNGEGVLGNNMEVSVTITRNLGGSERSSDPRGILSPRNARRSVVVASLTVQPGQLLAKLPHAAYCPCRRSCEAAELSPPENAINGRVGVSISGDDSGRLRSHSWARWIRLVKRNLKYGVVALPTVRDREPA</sequence>
<name>A0A2P5DX79_PARAD</name>
<reference evidence="2" key="1">
    <citation type="submission" date="2016-06" db="EMBL/GenBank/DDBJ databases">
        <title>Parallel loss of symbiosis genes in relatives of nitrogen-fixing non-legume Parasponia.</title>
        <authorList>
            <person name="Van Velzen R."/>
            <person name="Holmer R."/>
            <person name="Bu F."/>
            <person name="Rutten L."/>
            <person name="Van Zeijl A."/>
            <person name="Liu W."/>
            <person name="Santuari L."/>
            <person name="Cao Q."/>
            <person name="Sharma T."/>
            <person name="Shen D."/>
            <person name="Roswanjaya Y."/>
            <person name="Wardhani T."/>
            <person name="Kalhor M.S."/>
            <person name="Jansen J."/>
            <person name="Van den Hoogen J."/>
            <person name="Gungor B."/>
            <person name="Hartog M."/>
            <person name="Hontelez J."/>
            <person name="Verver J."/>
            <person name="Yang W.-C."/>
            <person name="Schijlen E."/>
            <person name="Repin R."/>
            <person name="Schilthuizen M."/>
            <person name="Schranz E."/>
            <person name="Heidstra R."/>
            <person name="Miyata K."/>
            <person name="Fedorova E."/>
            <person name="Kohlen W."/>
            <person name="Bisseling T."/>
            <person name="Smit S."/>
            <person name="Geurts R."/>
        </authorList>
    </citation>
    <scope>NUCLEOTIDE SEQUENCE [LARGE SCALE GENOMIC DNA]</scope>
    <source>
        <strain evidence="2">cv. WU1-14</strain>
    </source>
</reference>
<accession>A0A2P5DX79</accession>
<protein>
    <submittedName>
        <fullName evidence="1">Uncharacterized protein</fullName>
    </submittedName>
</protein>
<dbReference type="EMBL" id="JXTB01000011">
    <property type="protein sequence ID" value="PON77894.1"/>
    <property type="molecule type" value="Genomic_DNA"/>
</dbReference>
<proteinExistence type="predicted"/>
<dbReference type="AlphaFoldDB" id="A0A2P5DX79"/>
<dbReference type="Proteomes" id="UP000237105">
    <property type="component" value="Unassembled WGS sequence"/>
</dbReference>
<organism evidence="1 2">
    <name type="scientific">Parasponia andersonii</name>
    <name type="common">Sponia andersonii</name>
    <dbReference type="NCBI Taxonomy" id="3476"/>
    <lineage>
        <taxon>Eukaryota</taxon>
        <taxon>Viridiplantae</taxon>
        <taxon>Streptophyta</taxon>
        <taxon>Embryophyta</taxon>
        <taxon>Tracheophyta</taxon>
        <taxon>Spermatophyta</taxon>
        <taxon>Magnoliopsida</taxon>
        <taxon>eudicotyledons</taxon>
        <taxon>Gunneridae</taxon>
        <taxon>Pentapetalae</taxon>
        <taxon>rosids</taxon>
        <taxon>fabids</taxon>
        <taxon>Rosales</taxon>
        <taxon>Cannabaceae</taxon>
        <taxon>Parasponia</taxon>
    </lineage>
</organism>
<keyword evidence="2" id="KW-1185">Reference proteome</keyword>
<gene>
    <name evidence="1" type="ORF">PanWU01x14_022480</name>
</gene>
<evidence type="ECO:0000313" key="1">
    <source>
        <dbReference type="EMBL" id="PON77894.1"/>
    </source>
</evidence>